<evidence type="ECO:0000259" key="7">
    <source>
        <dbReference type="Pfam" id="PF03544"/>
    </source>
</evidence>
<evidence type="ECO:0000256" key="4">
    <source>
        <dbReference type="ARBA" id="ARBA00023136"/>
    </source>
</evidence>
<keyword evidence="9" id="KW-1185">Reference proteome</keyword>
<keyword evidence="3 6" id="KW-1133">Transmembrane helix</keyword>
<dbReference type="RefSeq" id="WP_307185099.1">
    <property type="nucleotide sequence ID" value="NZ_JAUTBA010000001.1"/>
</dbReference>
<dbReference type="Gene3D" id="3.30.1150.10">
    <property type="match status" value="1"/>
</dbReference>
<evidence type="ECO:0000256" key="1">
    <source>
        <dbReference type="ARBA" id="ARBA00004167"/>
    </source>
</evidence>
<evidence type="ECO:0000256" key="2">
    <source>
        <dbReference type="ARBA" id="ARBA00022692"/>
    </source>
</evidence>
<dbReference type="SUPFAM" id="SSF49464">
    <property type="entry name" value="Carboxypeptidase regulatory domain-like"/>
    <property type="match status" value="1"/>
</dbReference>
<accession>A0ABU0U2N9</accession>
<reference evidence="8 9" key="1">
    <citation type="submission" date="2023-07" db="EMBL/GenBank/DDBJ databases">
        <title>Functional and genomic diversity of the sorghum phyllosphere microbiome.</title>
        <authorList>
            <person name="Shade A."/>
        </authorList>
    </citation>
    <scope>NUCLEOTIDE SEQUENCE [LARGE SCALE GENOMIC DNA]</scope>
    <source>
        <strain evidence="8 9">SORGH_AS_0892</strain>
    </source>
</reference>
<evidence type="ECO:0000313" key="8">
    <source>
        <dbReference type="EMBL" id="MDQ1149227.1"/>
    </source>
</evidence>
<dbReference type="SUPFAM" id="SSF74653">
    <property type="entry name" value="TolA/TonB C-terminal domain"/>
    <property type="match status" value="1"/>
</dbReference>
<evidence type="ECO:0000256" key="6">
    <source>
        <dbReference type="SAM" id="Phobius"/>
    </source>
</evidence>
<organism evidence="8 9">
    <name type="scientific">Sphingobacterium zeae</name>
    <dbReference type="NCBI Taxonomy" id="1776859"/>
    <lineage>
        <taxon>Bacteria</taxon>
        <taxon>Pseudomonadati</taxon>
        <taxon>Bacteroidota</taxon>
        <taxon>Sphingobacteriia</taxon>
        <taxon>Sphingobacteriales</taxon>
        <taxon>Sphingobacteriaceae</taxon>
        <taxon>Sphingobacterium</taxon>
    </lineage>
</organism>
<name>A0ABU0U2N9_9SPHI</name>
<dbReference type="InterPro" id="IPR037682">
    <property type="entry name" value="TonB_C"/>
</dbReference>
<feature type="compositionally biased region" description="Basic and acidic residues" evidence="5">
    <location>
        <begin position="153"/>
        <end position="164"/>
    </location>
</feature>
<gene>
    <name evidence="8" type="ORF">QE382_001211</name>
</gene>
<dbReference type="Pfam" id="PF13715">
    <property type="entry name" value="CarbopepD_reg_2"/>
    <property type="match status" value="1"/>
</dbReference>
<keyword evidence="4 6" id="KW-0472">Membrane</keyword>
<dbReference type="Proteomes" id="UP001244640">
    <property type="component" value="Unassembled WGS sequence"/>
</dbReference>
<feature type="compositionally biased region" description="Basic and acidic residues" evidence="5">
    <location>
        <begin position="134"/>
        <end position="144"/>
    </location>
</feature>
<dbReference type="InterPro" id="IPR008969">
    <property type="entry name" value="CarboxyPept-like_regulatory"/>
</dbReference>
<comment type="caution">
    <text evidence="8">The sequence shown here is derived from an EMBL/GenBank/DDBJ whole genome shotgun (WGS) entry which is preliminary data.</text>
</comment>
<evidence type="ECO:0000256" key="5">
    <source>
        <dbReference type="SAM" id="MobiDB-lite"/>
    </source>
</evidence>
<protein>
    <submittedName>
        <fullName evidence="8">TonB family protein</fullName>
    </submittedName>
</protein>
<evidence type="ECO:0000256" key="3">
    <source>
        <dbReference type="ARBA" id="ARBA00022989"/>
    </source>
</evidence>
<feature type="region of interest" description="Disordered" evidence="5">
    <location>
        <begin position="106"/>
        <end position="164"/>
    </location>
</feature>
<dbReference type="Pfam" id="PF03544">
    <property type="entry name" value="TonB_C"/>
    <property type="match status" value="1"/>
</dbReference>
<dbReference type="NCBIfam" id="TIGR01352">
    <property type="entry name" value="tonB_Cterm"/>
    <property type="match status" value="1"/>
</dbReference>
<evidence type="ECO:0000313" key="9">
    <source>
        <dbReference type="Proteomes" id="UP001244640"/>
    </source>
</evidence>
<keyword evidence="2 6" id="KW-0812">Transmembrane</keyword>
<comment type="subcellular location">
    <subcellularLocation>
        <location evidence="1">Membrane</location>
        <topology evidence="1">Single-pass membrane protein</topology>
    </subcellularLocation>
</comment>
<proteinExistence type="predicted"/>
<dbReference type="EMBL" id="JAUTBA010000001">
    <property type="protein sequence ID" value="MDQ1149227.1"/>
    <property type="molecule type" value="Genomic_DNA"/>
</dbReference>
<feature type="transmembrane region" description="Helical" evidence="6">
    <location>
        <begin position="80"/>
        <end position="98"/>
    </location>
</feature>
<feature type="domain" description="TonB C-terminal" evidence="7">
    <location>
        <begin position="359"/>
        <end position="407"/>
    </location>
</feature>
<dbReference type="InterPro" id="IPR006260">
    <property type="entry name" value="TonB/TolA_C"/>
</dbReference>
<sequence length="422" mass="46942">MSNSNYDIAYLKKYVNGELSPTEMYALEREAQRDPMLADMLMGIEMDQNKTVIAAINQQISQRAKRDKAAKIKIFDWKRLAIAASTVIVLGVGLVLFWQQEKNRSESKRTADVNVTQDKPKTAVIEEDTTTGTDDIKSNIEPQDRSPQLADNKSPRFREQHPQEEVAILSREPSLRVKSLEEMEGRLNSDRPVFGLRPQDSATVIGYTPMAMKKESSQTMMRGSSTFNNTLAGKAAGISSVQQGGIPLQLTVRDKETGLPLSGVTIIQPNSKLATNTDAQGQATIQPSSVDSLVDIVALGYNTVAVNMRRSKNTTIRLQPSSNSLDEVIVTTMSSRKSKSAEPVWGWRSFNNYIKKKTAKSRYEGTVRISFYIDKGGSPTNISILQSVNDYLDAKAKEIILSGPKWKGEDYRYVTLTLEFTL</sequence>